<evidence type="ECO:0000256" key="5">
    <source>
        <dbReference type="SAM" id="SignalP"/>
    </source>
</evidence>
<gene>
    <name evidence="6" type="ORF">SAMN04515678_11434</name>
</gene>
<dbReference type="SMART" id="SM00098">
    <property type="entry name" value="alkPPc"/>
    <property type="match status" value="1"/>
</dbReference>
<feature type="chain" id="PRO_5009302158" evidence="5">
    <location>
        <begin position="23"/>
        <end position="496"/>
    </location>
</feature>
<name>A0A1I2CPY4_9RHOB</name>
<protein>
    <submittedName>
        <fullName evidence="6">Alkaline phosphatase</fullName>
    </submittedName>
</protein>
<keyword evidence="5" id="KW-0732">Signal</keyword>
<keyword evidence="1" id="KW-0597">Phosphoprotein</keyword>
<keyword evidence="7" id="KW-1185">Reference proteome</keyword>
<evidence type="ECO:0000256" key="1">
    <source>
        <dbReference type="ARBA" id="ARBA00022553"/>
    </source>
</evidence>
<dbReference type="PANTHER" id="PTHR11596">
    <property type="entry name" value="ALKALINE PHOSPHATASE"/>
    <property type="match status" value="1"/>
</dbReference>
<comment type="cofactor">
    <cofactor evidence="3">
        <name>Mg(2+)</name>
        <dbReference type="ChEBI" id="CHEBI:18420"/>
    </cofactor>
    <text evidence="3">Binds 1 Mg(2+) ion.</text>
</comment>
<feature type="binding site" evidence="3">
    <location>
        <position position="62"/>
    </location>
    <ligand>
        <name>Mg(2+)</name>
        <dbReference type="ChEBI" id="CHEBI:18420"/>
    </ligand>
</feature>
<keyword evidence="3" id="KW-0479">Metal-binding</keyword>
<evidence type="ECO:0000313" key="6">
    <source>
        <dbReference type="EMBL" id="SFE70284.1"/>
    </source>
</evidence>
<feature type="active site" description="Phosphoserine intermediate" evidence="2">
    <location>
        <position position="112"/>
    </location>
</feature>
<feature type="binding site" evidence="3">
    <location>
        <position position="62"/>
    </location>
    <ligand>
        <name>Zn(2+)</name>
        <dbReference type="ChEBI" id="CHEBI:29105"/>
        <label>2</label>
    </ligand>
</feature>
<accession>A0A1I2CPY4</accession>
<feature type="binding site" evidence="3">
    <location>
        <position position="459"/>
    </location>
    <ligand>
        <name>Zn(2+)</name>
        <dbReference type="ChEBI" id="CHEBI:29105"/>
        <label>2</label>
    </ligand>
</feature>
<dbReference type="OrthoDB" id="9794455at2"/>
<feature type="binding site" evidence="3">
    <location>
        <position position="173"/>
    </location>
    <ligand>
        <name>Mg(2+)</name>
        <dbReference type="ChEBI" id="CHEBI:18420"/>
    </ligand>
</feature>
<dbReference type="PRINTS" id="PR00113">
    <property type="entry name" value="ALKPHPHTASE"/>
</dbReference>
<keyword evidence="3" id="KW-0460">Magnesium</keyword>
<dbReference type="RefSeq" id="WP_149757820.1">
    <property type="nucleotide sequence ID" value="NZ_FOMS01000014.1"/>
</dbReference>
<feature type="binding site" evidence="3">
    <location>
        <position position="327"/>
    </location>
    <ligand>
        <name>Zn(2+)</name>
        <dbReference type="ChEBI" id="CHEBI:29105"/>
        <label>2</label>
    </ligand>
</feature>
<organism evidence="6 7">
    <name type="scientific">Roseivivax sediminis</name>
    <dbReference type="NCBI Taxonomy" id="936889"/>
    <lineage>
        <taxon>Bacteria</taxon>
        <taxon>Pseudomonadati</taxon>
        <taxon>Pseudomonadota</taxon>
        <taxon>Alphaproteobacteria</taxon>
        <taxon>Rhodobacterales</taxon>
        <taxon>Roseobacteraceae</taxon>
        <taxon>Roseivivax</taxon>
    </lineage>
</organism>
<evidence type="ECO:0000256" key="4">
    <source>
        <dbReference type="RuleBase" id="RU003946"/>
    </source>
</evidence>
<dbReference type="EMBL" id="FOMS01000014">
    <property type="protein sequence ID" value="SFE70284.1"/>
    <property type="molecule type" value="Genomic_DNA"/>
</dbReference>
<evidence type="ECO:0000256" key="2">
    <source>
        <dbReference type="PIRSR" id="PIRSR601952-1"/>
    </source>
</evidence>
<feature type="signal peptide" evidence="5">
    <location>
        <begin position="1"/>
        <end position="22"/>
    </location>
</feature>
<dbReference type="Gene3D" id="3.40.720.10">
    <property type="entry name" value="Alkaline Phosphatase, subunit A"/>
    <property type="match status" value="1"/>
</dbReference>
<proteinExistence type="inferred from homology"/>
<dbReference type="PANTHER" id="PTHR11596:SF5">
    <property type="entry name" value="ALKALINE PHOSPHATASE"/>
    <property type="match status" value="1"/>
</dbReference>
<dbReference type="InterPro" id="IPR001952">
    <property type="entry name" value="Alkaline_phosphatase"/>
</dbReference>
<dbReference type="GO" id="GO:0004035">
    <property type="term" value="F:alkaline phosphatase activity"/>
    <property type="evidence" value="ECO:0007669"/>
    <property type="project" value="TreeGrafter"/>
</dbReference>
<keyword evidence="3" id="KW-0862">Zinc</keyword>
<feature type="binding site" evidence="3">
    <location>
        <position position="318"/>
    </location>
    <ligand>
        <name>Mg(2+)</name>
        <dbReference type="ChEBI" id="CHEBI:18420"/>
    </ligand>
</feature>
<comment type="cofactor">
    <cofactor evidence="3">
        <name>Zn(2+)</name>
        <dbReference type="ChEBI" id="CHEBI:29105"/>
    </cofactor>
    <text evidence="3">Binds 2 Zn(2+) ions.</text>
</comment>
<dbReference type="Proteomes" id="UP000325289">
    <property type="component" value="Unassembled WGS sequence"/>
</dbReference>
<dbReference type="CDD" id="cd16012">
    <property type="entry name" value="ALP"/>
    <property type="match status" value="1"/>
</dbReference>
<dbReference type="GO" id="GO:0046872">
    <property type="term" value="F:metal ion binding"/>
    <property type="evidence" value="ECO:0007669"/>
    <property type="project" value="UniProtKB-KW"/>
</dbReference>
<evidence type="ECO:0000313" key="7">
    <source>
        <dbReference type="Proteomes" id="UP000325289"/>
    </source>
</evidence>
<feature type="binding site" evidence="3">
    <location>
        <position position="364"/>
    </location>
    <ligand>
        <name>Zn(2+)</name>
        <dbReference type="ChEBI" id="CHEBI:29105"/>
        <label>2</label>
    </ligand>
</feature>
<comment type="similarity">
    <text evidence="4">Belongs to the alkaline phosphatase family.</text>
</comment>
<feature type="binding site" evidence="3">
    <location>
        <position position="365"/>
    </location>
    <ligand>
        <name>Zn(2+)</name>
        <dbReference type="ChEBI" id="CHEBI:29105"/>
        <label>2</label>
    </ligand>
</feature>
<dbReference type="Pfam" id="PF00245">
    <property type="entry name" value="Alk_phosphatase"/>
    <property type="match status" value="1"/>
</dbReference>
<dbReference type="AlphaFoldDB" id="A0A1I2CPY4"/>
<sequence>MTRTLTASTFALAAATAMPAFAQDLPQTGNEWFIAAQDTVAAALERQQNTDRALNIILMVSDGNGVGSNYATRLFAGQQAGNFGDEHVLPFETFPNLALVKTYNVNSQTPDSAGTGTAMMSGVKTNIGVVGVTSEVVRGDCSTLEGNTVASFNEIADGMGKATGIVSTARITHATPASAYAKSVDRNFEDAVPEGCESQSDIAQQLLAAMEAGVIDVAMGGGMRHFLPESEEGGRRADGQNLVEVAQNELGAQFASDMVTFGEIDPEADAPILGLFEMSHMMYEADRNDEPSLAEMTEAAITALQAKGGENGFFLQVEAGRVDHANHAGNAARMVRDGMAFAEAVALADEMTDDADTLIVVTADHEHSLAFNGYCGRGSDILGLCMTASDDQVEHSGEPELGADEKPYTVIGYLNGPGSILVPNDEGEFTGTRADVTNEEATDIDYLQQALIPKSSESHSGEDVAVYAKGPFAHLYDGTIEQNVIFHVMHHAMTAE</sequence>
<evidence type="ECO:0000256" key="3">
    <source>
        <dbReference type="PIRSR" id="PIRSR601952-2"/>
    </source>
</evidence>
<dbReference type="InterPro" id="IPR017850">
    <property type="entry name" value="Alkaline_phosphatase_core_sf"/>
</dbReference>
<feature type="binding site" evidence="3">
    <location>
        <position position="323"/>
    </location>
    <ligand>
        <name>Zn(2+)</name>
        <dbReference type="ChEBI" id="CHEBI:29105"/>
        <label>2</label>
    </ligand>
</feature>
<feature type="binding site" evidence="3">
    <location>
        <position position="175"/>
    </location>
    <ligand>
        <name>Mg(2+)</name>
        <dbReference type="ChEBI" id="CHEBI:18420"/>
    </ligand>
</feature>
<dbReference type="SUPFAM" id="SSF53649">
    <property type="entry name" value="Alkaline phosphatase-like"/>
    <property type="match status" value="1"/>
</dbReference>
<reference evidence="6 7" key="1">
    <citation type="submission" date="2016-10" db="EMBL/GenBank/DDBJ databases">
        <authorList>
            <person name="Varghese N."/>
            <person name="Submissions S."/>
        </authorList>
    </citation>
    <scope>NUCLEOTIDE SEQUENCE [LARGE SCALE GENOMIC DNA]</scope>
    <source>
        <strain evidence="7">YIM D21,KCTC 23444,ACCC 10710</strain>
    </source>
</reference>